<feature type="domain" description="ATP-grasp" evidence="4">
    <location>
        <begin position="487"/>
        <end position="523"/>
    </location>
</feature>
<dbReference type="CDD" id="cd04301">
    <property type="entry name" value="NAT_SF"/>
    <property type="match status" value="1"/>
</dbReference>
<dbReference type="FunFam" id="3.30.1490.20:FF:000020">
    <property type="entry name" value="Protein lysine acetyltransferase"/>
    <property type="match status" value="1"/>
</dbReference>
<dbReference type="KEGG" id="sod:Sant_0936"/>
<dbReference type="RefSeq" id="WP_025421142.1">
    <property type="nucleotide sequence ID" value="NZ_CP006569.1"/>
</dbReference>
<dbReference type="GO" id="GO:0005524">
    <property type="term" value="F:ATP binding"/>
    <property type="evidence" value="ECO:0007669"/>
    <property type="project" value="UniProtKB-UniRule"/>
</dbReference>
<evidence type="ECO:0000256" key="3">
    <source>
        <dbReference type="SAM" id="MobiDB-lite"/>
    </source>
</evidence>
<evidence type="ECO:0000256" key="1">
    <source>
        <dbReference type="ARBA" id="ARBA00060888"/>
    </source>
</evidence>
<dbReference type="AlphaFoldDB" id="W0HQA2"/>
<proteinExistence type="inferred from homology"/>
<dbReference type="Gene3D" id="3.40.50.720">
    <property type="entry name" value="NAD(P)-binding Rossmann-like Domain"/>
    <property type="match status" value="1"/>
</dbReference>
<keyword evidence="2" id="KW-0067">ATP-binding</keyword>
<dbReference type="SUPFAM" id="SSF51735">
    <property type="entry name" value="NAD(P)-binding Rossmann-fold domains"/>
    <property type="match status" value="1"/>
</dbReference>
<dbReference type="PROSITE" id="PS50975">
    <property type="entry name" value="ATP_GRASP"/>
    <property type="match status" value="1"/>
</dbReference>
<dbReference type="Pfam" id="PF13607">
    <property type="entry name" value="Succ_CoA_lig"/>
    <property type="match status" value="1"/>
</dbReference>
<evidence type="ECO:0000259" key="5">
    <source>
        <dbReference type="PROSITE" id="PS51186"/>
    </source>
</evidence>
<dbReference type="PANTHER" id="PTHR42793">
    <property type="entry name" value="COA BINDING DOMAIN CONTAINING PROTEIN"/>
    <property type="match status" value="1"/>
</dbReference>
<dbReference type="PROSITE" id="PS51186">
    <property type="entry name" value="GNAT"/>
    <property type="match status" value="1"/>
</dbReference>
<dbReference type="Pfam" id="PF00583">
    <property type="entry name" value="Acetyltransf_1"/>
    <property type="match status" value="1"/>
</dbReference>
<dbReference type="InterPro" id="IPR016181">
    <property type="entry name" value="Acyl_CoA_acyltransferase"/>
</dbReference>
<dbReference type="InterPro" id="IPR036291">
    <property type="entry name" value="NAD(P)-bd_dom_sf"/>
</dbReference>
<dbReference type="InterPro" id="IPR032875">
    <property type="entry name" value="Succ_CoA_lig_flav_dom"/>
</dbReference>
<evidence type="ECO:0000259" key="4">
    <source>
        <dbReference type="PROSITE" id="PS50975"/>
    </source>
</evidence>
<dbReference type="SMART" id="SM00881">
    <property type="entry name" value="CoA_binding"/>
    <property type="match status" value="1"/>
</dbReference>
<dbReference type="InterPro" id="IPR011761">
    <property type="entry name" value="ATP-grasp"/>
</dbReference>
<dbReference type="SUPFAM" id="SSF55729">
    <property type="entry name" value="Acyl-CoA N-acyltransferases (Nat)"/>
    <property type="match status" value="1"/>
</dbReference>
<reference evidence="6 7" key="1">
    <citation type="journal article" date="2014" name="Genome Biol. Evol.">
        <title>Genome degeneration and adaptation in a nascent stage of symbiosis.</title>
        <authorList>
            <person name="Oakeson K.F."/>
            <person name="Gil R."/>
            <person name="Clayton A.L."/>
            <person name="Dunn D.M."/>
            <person name="von Niederhausern A.C."/>
            <person name="Hamil C."/>
            <person name="Aoyagi A."/>
            <person name="Duval B."/>
            <person name="Baca A."/>
            <person name="Silva F.J."/>
            <person name="Vallier A."/>
            <person name="Jackson D.G."/>
            <person name="Latorre A."/>
            <person name="Weiss R.B."/>
            <person name="Heddi A."/>
            <person name="Moya A."/>
            <person name="Dale C."/>
        </authorList>
    </citation>
    <scope>NUCLEOTIDE SEQUENCE [LARGE SCALE GENOMIC DNA]</scope>
    <source>
        <strain evidence="6 7">HS1</strain>
    </source>
</reference>
<sequence>MSLRGLEALLRPKSIAVVGASDTPGRAGNLMMRNLLDGGFSGPVLPVTPKYPAVCGVLSYPSVASLPLTPDLAVVCTHARRNTALLTALGERGCKTAIVLSAPPAQFDELRACAQHFGMRLLGPNSLGLLAPWQGLNASFSPVPIHRGKLAFISQSAAVSNTVLDWAQQRAIGFSYFIALGDSIDIDVDDMLDFLARDGKTSAILLHLEHLSDARRFLSAARGAARNKPILVIKSGRTIQAQRLLNYPPGLDAAYDAAIQRAGLLRVRDTHELFSAVETLSHMRPLGGERLMIISNGIAPAALALDELLRRHGRLAELDETTLAALARALPSALTPGNPLDLADDATPERYRAALLALLGSKDYDALLIIHAPSAAAPSSQTATDVIATLAGASRSRPVTVLTNWSGEFSSQQARRLFTEAGLPTYRTPEGAVTAFMHMAEYRRNQRQLMETPALPIGLTIDAAHVHQMIRQALDKGITRLETHDVRPLVEAYGIKTLPTWIAADSDDAVRLSEGLGYPVALKLRSADIAHKSDVQGVMLALRNATEVAQAASAMLERAAVTYPDARIEGLAVQSMASRAGTQELRISVEQDPVFGPLILLGDGESDWRAGAPVAVALPPLNMALAHHLVLQGLKKGALRNNRPLYPLDTAALSQLLVQVSDLVVDCPEIIALNIHPLLACGSDMTALDVSLHLSEYHGDAGARLAIRPYPRQLESVVTLNNGQRCLFRPILPEDEPLLKAFIGQVTREDLYYRYFSEISEFTHEDLAYMTQIDYDREMAFVAVTQQQEREVIIGVTRVIADPDNTDAEFAVLVRSDLKKLGLGRMLLEKMIDYARAHGLQRLTAITMPNNRGMITLARKLGFTVDIQLQDGIVALSLALEPSTESIAPIAGKDSPGELKHAHKQQK</sequence>
<keyword evidence="2" id="KW-0547">Nucleotide-binding</keyword>
<dbReference type="EMBL" id="CP006569">
    <property type="protein sequence ID" value="AHF76011.1"/>
    <property type="molecule type" value="Genomic_DNA"/>
</dbReference>
<evidence type="ECO:0000313" key="6">
    <source>
        <dbReference type="EMBL" id="AHF76011.1"/>
    </source>
</evidence>
<feature type="region of interest" description="Disordered" evidence="3">
    <location>
        <begin position="887"/>
        <end position="907"/>
    </location>
</feature>
<dbReference type="Gene3D" id="3.30.470.20">
    <property type="entry name" value="ATP-grasp fold, B domain"/>
    <property type="match status" value="1"/>
</dbReference>
<feature type="domain" description="N-acetyltransferase" evidence="5">
    <location>
        <begin position="726"/>
        <end position="881"/>
    </location>
</feature>
<dbReference type="SUPFAM" id="SSF56059">
    <property type="entry name" value="Glutathione synthetase ATP-binding domain-like"/>
    <property type="match status" value="1"/>
</dbReference>
<dbReference type="HOGENOM" id="CLU_007415_0_2_6"/>
<dbReference type="GO" id="GO:0016747">
    <property type="term" value="F:acyltransferase activity, transferring groups other than amino-acyl groups"/>
    <property type="evidence" value="ECO:0007669"/>
    <property type="project" value="InterPro"/>
</dbReference>
<accession>W0HQA2</accession>
<dbReference type="SUPFAM" id="SSF52210">
    <property type="entry name" value="Succinyl-CoA synthetase domains"/>
    <property type="match status" value="2"/>
</dbReference>
<keyword evidence="7" id="KW-1185">Reference proteome</keyword>
<dbReference type="PATRIC" id="fig|1239307.3.peg.1000"/>
<dbReference type="InterPro" id="IPR016102">
    <property type="entry name" value="Succinyl-CoA_synth-like"/>
</dbReference>
<organism evidence="6 7">
    <name type="scientific">Sodalis praecaptivus</name>
    <dbReference type="NCBI Taxonomy" id="1239307"/>
    <lineage>
        <taxon>Bacteria</taxon>
        <taxon>Pseudomonadati</taxon>
        <taxon>Pseudomonadota</taxon>
        <taxon>Gammaproteobacteria</taxon>
        <taxon>Enterobacterales</taxon>
        <taxon>Bruguierivoracaceae</taxon>
        <taxon>Sodalis</taxon>
    </lineage>
</organism>
<dbReference type="Pfam" id="PF13549">
    <property type="entry name" value="ATP-grasp_5"/>
    <property type="match status" value="1"/>
</dbReference>
<dbReference type="Proteomes" id="UP000019028">
    <property type="component" value="Chromosome"/>
</dbReference>
<name>W0HQA2_9GAMM</name>
<evidence type="ECO:0000256" key="2">
    <source>
        <dbReference type="PROSITE-ProRule" id="PRU00409"/>
    </source>
</evidence>
<dbReference type="Pfam" id="PF13380">
    <property type="entry name" value="CoA_binding_2"/>
    <property type="match status" value="1"/>
</dbReference>
<protein>
    <submittedName>
        <fullName evidence="6">GNAT family acetyltransferase</fullName>
    </submittedName>
</protein>
<dbReference type="Gene3D" id="3.30.1490.20">
    <property type="entry name" value="ATP-grasp fold, A domain"/>
    <property type="match status" value="1"/>
</dbReference>
<dbReference type="InterPro" id="IPR000182">
    <property type="entry name" value="GNAT_dom"/>
</dbReference>
<evidence type="ECO:0000313" key="7">
    <source>
        <dbReference type="Proteomes" id="UP000019028"/>
    </source>
</evidence>
<dbReference type="PANTHER" id="PTHR42793:SF1">
    <property type="entry name" value="PEPTIDYL-LYSINE N-ACETYLTRANSFERASE PATZ"/>
    <property type="match status" value="1"/>
</dbReference>
<dbReference type="InterPro" id="IPR003781">
    <property type="entry name" value="CoA-bd"/>
</dbReference>
<comment type="similarity">
    <text evidence="1">In the N-terminal section; belongs to the acetate CoA ligase alpha subunit family.</text>
</comment>
<dbReference type="InterPro" id="IPR013815">
    <property type="entry name" value="ATP_grasp_subdomain_1"/>
</dbReference>
<dbReference type="Gene3D" id="3.40.630.30">
    <property type="match status" value="1"/>
</dbReference>
<dbReference type="GO" id="GO:0046872">
    <property type="term" value="F:metal ion binding"/>
    <property type="evidence" value="ECO:0007669"/>
    <property type="project" value="InterPro"/>
</dbReference>
<gene>
    <name evidence="6" type="ORF">Sant_0936</name>
</gene>
<dbReference type="Gene3D" id="3.40.50.261">
    <property type="entry name" value="Succinyl-CoA synthetase domains"/>
    <property type="match status" value="2"/>
</dbReference>
<keyword evidence="6" id="KW-0808">Transferase</keyword>